<dbReference type="PANTHER" id="PTHR34473">
    <property type="entry name" value="UPF0699 TRANSMEMBRANE PROTEIN YDBS"/>
    <property type="match status" value="1"/>
</dbReference>
<feature type="transmembrane region" description="Helical" evidence="2">
    <location>
        <begin position="245"/>
        <end position="269"/>
    </location>
</feature>
<evidence type="ECO:0000256" key="2">
    <source>
        <dbReference type="SAM" id="Phobius"/>
    </source>
</evidence>
<keyword evidence="2" id="KW-1133">Transmembrane helix</keyword>
<dbReference type="EMBL" id="CP099837">
    <property type="protein sequence ID" value="USY18805.1"/>
    <property type="molecule type" value="Genomic_DNA"/>
</dbReference>
<evidence type="ECO:0000313" key="5">
    <source>
        <dbReference type="Proteomes" id="UP001055940"/>
    </source>
</evidence>
<reference evidence="4" key="1">
    <citation type="submission" date="2022-06" db="EMBL/GenBank/DDBJ databases">
        <authorList>
            <person name="Ping M."/>
        </authorList>
    </citation>
    <scope>NUCLEOTIDE SEQUENCE</scope>
    <source>
        <strain evidence="4">JCM11759T</strain>
    </source>
</reference>
<feature type="transmembrane region" description="Helical" evidence="2">
    <location>
        <begin position="37"/>
        <end position="58"/>
    </location>
</feature>
<keyword evidence="2" id="KW-0472">Membrane</keyword>
<dbReference type="PANTHER" id="PTHR34473:SF2">
    <property type="entry name" value="UPF0699 TRANSMEMBRANE PROTEIN YDBT"/>
    <property type="match status" value="1"/>
</dbReference>
<keyword evidence="2" id="KW-0812">Transmembrane</keyword>
<evidence type="ECO:0000259" key="3">
    <source>
        <dbReference type="Pfam" id="PF03703"/>
    </source>
</evidence>
<feature type="compositionally biased region" description="Low complexity" evidence="1">
    <location>
        <begin position="205"/>
        <end position="220"/>
    </location>
</feature>
<evidence type="ECO:0000256" key="1">
    <source>
        <dbReference type="SAM" id="MobiDB-lite"/>
    </source>
</evidence>
<feature type="transmembrane region" description="Helical" evidence="2">
    <location>
        <begin position="455"/>
        <end position="477"/>
    </location>
</feature>
<dbReference type="InterPro" id="IPR005182">
    <property type="entry name" value="YdbS-like_PH"/>
</dbReference>
<name>A0ABY5D5Z2_9ACTN</name>
<keyword evidence="5" id="KW-1185">Reference proteome</keyword>
<feature type="transmembrane region" description="Helical" evidence="2">
    <location>
        <begin position="430"/>
        <end position="449"/>
    </location>
</feature>
<dbReference type="Proteomes" id="UP001055940">
    <property type="component" value="Chromosome"/>
</dbReference>
<gene>
    <name evidence="4" type="ORF">NE857_26540</name>
</gene>
<protein>
    <submittedName>
        <fullName evidence="4">PH domain-containing protein</fullName>
    </submittedName>
</protein>
<feature type="domain" description="YdbS-like PH" evidence="3">
    <location>
        <begin position="477"/>
        <end position="544"/>
    </location>
</feature>
<feature type="transmembrane region" description="Helical" evidence="2">
    <location>
        <begin position="70"/>
        <end position="90"/>
    </location>
</feature>
<evidence type="ECO:0000313" key="4">
    <source>
        <dbReference type="EMBL" id="USY18805.1"/>
    </source>
</evidence>
<organism evidence="4 5">
    <name type="scientific">Nocardiopsis exhalans</name>
    <dbReference type="NCBI Taxonomy" id="163604"/>
    <lineage>
        <taxon>Bacteria</taxon>
        <taxon>Bacillati</taxon>
        <taxon>Actinomycetota</taxon>
        <taxon>Actinomycetes</taxon>
        <taxon>Streptosporangiales</taxon>
        <taxon>Nocardiopsidaceae</taxon>
        <taxon>Nocardiopsis</taxon>
    </lineage>
</organism>
<feature type="domain" description="YdbS-like PH" evidence="3">
    <location>
        <begin position="88"/>
        <end position="169"/>
    </location>
</feature>
<sequence>MSSQETASPEETPANQESREPQGTAEVPWSRLSNRMLWADGVWSLLSVLPLTLVSWFFVTDFLSGNLMPVAIIAVIGVGGATVDALRWVFTRYRVTGEYVELRTGVLVRNHRSVRRDRIRSVDVDAKFWHRIVGLRVVTIGAGQQAAAGESAFDLNAVSKAEAEGLRRLLVLAHPAPHVAPDTLSAPEQNSPRPGRMRGRPVQAGGTLTTPTTQTPGQTGEQSSAQASEQVCEARVLAVFRPGWVVYNMFNIWAFVMAAGLCWAVYALGPSFGLDPAGWVIGLLNNWGLHWGWVALAGILVLGAIGSVGLGVAYFFEYWNFELARVPGVKGTLLRTRQGLLRTREVNRDEARIRGVQISEPVLWRWLGITDTTVITTGLDEESMSAPTAVLPRGPLRVARSTAAAVLEASDNPMEAPLRHHPRAALGRRLWWAVATTASGTGAMAWTAALGLVPWVAVWIVPLALGPLALIGGVIAYRALGHQIADEYVVLRSGLFFRATTALRRSAVSTVVIRESVFQRLLGLRSVATMTAAGAGGYEAPDISANGSALFASDAAPGVLDPFLVTEEREVARPRRSPGPLNRLSC</sequence>
<proteinExistence type="predicted"/>
<dbReference type="RefSeq" id="WP_254418118.1">
    <property type="nucleotide sequence ID" value="NZ_BAAAJB010000016.1"/>
</dbReference>
<accession>A0ABY5D5Z2</accession>
<feature type="region of interest" description="Disordered" evidence="1">
    <location>
        <begin position="1"/>
        <end position="26"/>
    </location>
</feature>
<feature type="compositionally biased region" description="Polar residues" evidence="1">
    <location>
        <begin position="1"/>
        <end position="16"/>
    </location>
</feature>
<dbReference type="Pfam" id="PF03703">
    <property type="entry name" value="bPH_2"/>
    <property type="match status" value="2"/>
</dbReference>
<feature type="region of interest" description="Disordered" evidence="1">
    <location>
        <begin position="180"/>
        <end position="225"/>
    </location>
</feature>
<feature type="transmembrane region" description="Helical" evidence="2">
    <location>
        <begin position="289"/>
        <end position="316"/>
    </location>
</feature>